<dbReference type="SUPFAM" id="SSF56719">
    <property type="entry name" value="Type II DNA topoisomerase"/>
    <property type="match status" value="1"/>
</dbReference>
<comment type="catalytic activity">
    <reaction evidence="1">
        <text>ATP-dependent breakage, passage and rejoining of double-stranded DNA.</text>
        <dbReference type="EC" id="5.6.2.2"/>
    </reaction>
</comment>
<keyword evidence="5" id="KW-0067">ATP-binding</keyword>
<dbReference type="Pfam" id="PF00986">
    <property type="entry name" value="DNA_gyraseB_C"/>
    <property type="match status" value="1"/>
</dbReference>
<keyword evidence="7" id="KW-0238">DNA-binding</keyword>
<dbReference type="SMART" id="SM00433">
    <property type="entry name" value="TOP2c"/>
    <property type="match status" value="1"/>
</dbReference>
<reference evidence="10" key="1">
    <citation type="submission" date="2020-02" db="EMBL/GenBank/DDBJ databases">
        <authorList>
            <person name="Meier V. D."/>
        </authorList>
    </citation>
    <scope>NUCLEOTIDE SEQUENCE</scope>
    <source>
        <strain evidence="10">AVDCRST_MAG30</strain>
    </source>
</reference>
<evidence type="ECO:0000256" key="8">
    <source>
        <dbReference type="ARBA" id="ARBA00023235"/>
    </source>
</evidence>
<feature type="domain" description="Toprim" evidence="9">
    <location>
        <begin position="1"/>
        <end position="43"/>
    </location>
</feature>
<evidence type="ECO:0000256" key="3">
    <source>
        <dbReference type="ARBA" id="ARBA00012895"/>
    </source>
</evidence>
<evidence type="ECO:0000256" key="2">
    <source>
        <dbReference type="ARBA" id="ARBA00010708"/>
    </source>
</evidence>
<dbReference type="PROSITE" id="PS50880">
    <property type="entry name" value="TOPRIM"/>
    <property type="match status" value="1"/>
</dbReference>
<dbReference type="InterPro" id="IPR006171">
    <property type="entry name" value="TOPRIM_dom"/>
</dbReference>
<sequence length="307" mass="34787">HKIVLMTDADVDGAHIRTLVLTLLFREMQALIDAGYVYIAKPPLYKLKQGSQERYIEKESELETILLSDKLERFEVVDMDGTPFKLTETRWQRYTRLLKQYEGWASSLRVDHGNDAVTFLEESQILDEQVASVEDLVALIDKPDPDAEPYDTQVVAQDEAGVSVKSIERTTGLAQTHRLRRSLFEATEYRQLARVHAELIKMAGRPPFTVKLGNETDNAPSFEDLRRAVLEVAGKGISLNRFKGLGEMNADQLRETTMDPATRTLAQVTMDDAATADRIFTMLMGDKVEPRREFIEENARLVANLDV</sequence>
<dbReference type="Gene3D" id="3.40.50.670">
    <property type="match status" value="2"/>
</dbReference>
<evidence type="ECO:0000256" key="5">
    <source>
        <dbReference type="ARBA" id="ARBA00022840"/>
    </source>
</evidence>
<keyword evidence="8 10" id="KW-0413">Isomerase</keyword>
<evidence type="ECO:0000256" key="1">
    <source>
        <dbReference type="ARBA" id="ARBA00000185"/>
    </source>
</evidence>
<gene>
    <name evidence="10" type="ORF">AVDCRST_MAG30-1920</name>
</gene>
<keyword evidence="4" id="KW-0547">Nucleotide-binding</keyword>
<dbReference type="AlphaFoldDB" id="A0A6J4SQC7"/>
<feature type="non-terminal residue" evidence="10">
    <location>
        <position position="1"/>
    </location>
</feature>
<proteinExistence type="inferred from homology"/>
<dbReference type="InterPro" id="IPR001241">
    <property type="entry name" value="Topo_IIA"/>
</dbReference>
<evidence type="ECO:0000256" key="6">
    <source>
        <dbReference type="ARBA" id="ARBA00023029"/>
    </source>
</evidence>
<dbReference type="PRINTS" id="PR00418">
    <property type="entry name" value="TPI2FAMILY"/>
</dbReference>
<dbReference type="GO" id="GO:0003677">
    <property type="term" value="F:DNA binding"/>
    <property type="evidence" value="ECO:0007669"/>
    <property type="project" value="UniProtKB-KW"/>
</dbReference>
<name>A0A6J4SQC7_9ACTN</name>
<dbReference type="InterPro" id="IPR002288">
    <property type="entry name" value="DNA_gyrase_B_C"/>
</dbReference>
<dbReference type="GO" id="GO:0005524">
    <property type="term" value="F:ATP binding"/>
    <property type="evidence" value="ECO:0007669"/>
    <property type="project" value="UniProtKB-KW"/>
</dbReference>
<dbReference type="PANTHER" id="PTHR45866">
    <property type="entry name" value="DNA GYRASE/TOPOISOMERASE SUBUNIT B"/>
    <property type="match status" value="1"/>
</dbReference>
<comment type="similarity">
    <text evidence="2">Belongs to the type II topoisomerase GyrB family.</text>
</comment>
<evidence type="ECO:0000259" key="9">
    <source>
        <dbReference type="PROSITE" id="PS50880"/>
    </source>
</evidence>
<keyword evidence="6" id="KW-0799">Topoisomerase</keyword>
<dbReference type="InterPro" id="IPR013760">
    <property type="entry name" value="Topo_IIA-like_dom_sf"/>
</dbReference>
<evidence type="ECO:0000313" key="10">
    <source>
        <dbReference type="EMBL" id="CAA9501222.1"/>
    </source>
</evidence>
<evidence type="ECO:0000256" key="7">
    <source>
        <dbReference type="ARBA" id="ARBA00023125"/>
    </source>
</evidence>
<dbReference type="GO" id="GO:0006265">
    <property type="term" value="P:DNA topological change"/>
    <property type="evidence" value="ECO:0007669"/>
    <property type="project" value="InterPro"/>
</dbReference>
<accession>A0A6J4SQC7</accession>
<evidence type="ECO:0000256" key="4">
    <source>
        <dbReference type="ARBA" id="ARBA00022741"/>
    </source>
</evidence>
<dbReference type="GO" id="GO:0034335">
    <property type="term" value="F:DNA negative supercoiling activity"/>
    <property type="evidence" value="ECO:0007669"/>
    <property type="project" value="UniProtKB-ARBA"/>
</dbReference>
<dbReference type="PANTHER" id="PTHR45866:SF1">
    <property type="entry name" value="DNA GYRASE SUBUNIT B, MITOCHONDRIAL"/>
    <property type="match status" value="1"/>
</dbReference>
<dbReference type="InterPro" id="IPR013759">
    <property type="entry name" value="Topo_IIA_B_C"/>
</dbReference>
<dbReference type="EC" id="5.6.2.2" evidence="3"/>
<protein>
    <recommendedName>
        <fullName evidence="3">DNA topoisomerase (ATP-hydrolyzing)</fullName>
        <ecNumber evidence="3">5.6.2.2</ecNumber>
    </recommendedName>
</protein>
<dbReference type="EMBL" id="CADCVS010000255">
    <property type="protein sequence ID" value="CAA9501222.1"/>
    <property type="molecule type" value="Genomic_DNA"/>
</dbReference>
<organism evidence="10">
    <name type="scientific">uncultured Solirubrobacteraceae bacterium</name>
    <dbReference type="NCBI Taxonomy" id="1162706"/>
    <lineage>
        <taxon>Bacteria</taxon>
        <taxon>Bacillati</taxon>
        <taxon>Actinomycetota</taxon>
        <taxon>Thermoleophilia</taxon>
        <taxon>Solirubrobacterales</taxon>
        <taxon>Solirubrobacteraceae</taxon>
        <taxon>environmental samples</taxon>
    </lineage>
</organism>